<dbReference type="OrthoDB" id="9812611at2"/>
<dbReference type="eggNOG" id="COG3617">
    <property type="taxonomic scope" value="Bacteria"/>
</dbReference>
<accession>R4KAW3</accession>
<evidence type="ECO:0008006" key="3">
    <source>
        <dbReference type="Google" id="ProtNLM"/>
    </source>
</evidence>
<dbReference type="PATRIC" id="fig|86416.3.peg.1846"/>
<keyword evidence="2" id="KW-1185">Reference proteome</keyword>
<gene>
    <name evidence="1" type="ORF">Clopa_1875</name>
</gene>
<name>R4KAW3_CLOPA</name>
<organism evidence="1 2">
    <name type="scientific">Clostridium pasteurianum BC1</name>
    <dbReference type="NCBI Taxonomy" id="86416"/>
    <lineage>
        <taxon>Bacteria</taxon>
        <taxon>Bacillati</taxon>
        <taxon>Bacillota</taxon>
        <taxon>Clostridia</taxon>
        <taxon>Eubacteriales</taxon>
        <taxon>Clostridiaceae</taxon>
        <taxon>Clostridium</taxon>
    </lineage>
</organism>
<protein>
    <recommendedName>
        <fullName evidence="3">Bro-N domain-containing protein</fullName>
    </recommendedName>
</protein>
<dbReference type="KEGG" id="cpas:Clopa_1875"/>
<dbReference type="RefSeq" id="WP_015615093.1">
    <property type="nucleotide sequence ID" value="NC_021182.1"/>
</dbReference>
<sequence length="364" mass="42716">MTKNNNVLTKEFNGQEVTFRINNETGVSEVQIDSVARFCGWTRIKNNKEYLMWDRVNGYLSELQFPQKCGKGDFIPEYIMYPLIGKANNKQATNFMLWVGQVLVDLRTKGVVILNHAENAAIDFEKKYGKYRIRKTFTKSNNIIEDYKEFDKLSKAERKAKRLNNKDRVKLCNIIVSALEKRINNSLLELKPSEIIGMQEVISDIKTDITKLSNKKNGGDKTAQTKKIKQLQEQLESIPNYPVDYEFVTLDVHGFSNNYMYKYCDENVYKSEAYKMWIKYFPYDNVPEIDYWEDVDFDKPIELFINYVAKPDIDIRNLDKSFIDMIFNNIYEVDDNIVESIHSQRVGVADTWQEGKISFFIRNK</sequence>
<dbReference type="HOGENOM" id="CLU_760121_0_0_9"/>
<reference evidence="1 2" key="1">
    <citation type="submission" date="2012-01" db="EMBL/GenBank/DDBJ databases">
        <title>Complete sequence of chromosome of Clostridium pasteurianum BC1.</title>
        <authorList>
            <consortium name="US DOE Joint Genome Institute"/>
            <person name="Lucas S."/>
            <person name="Han J."/>
            <person name="Lapidus A."/>
            <person name="Cheng J.-F."/>
            <person name="Goodwin L."/>
            <person name="Pitluck S."/>
            <person name="Peters L."/>
            <person name="Mikhailova N."/>
            <person name="Teshima H."/>
            <person name="Detter J.C."/>
            <person name="Han C."/>
            <person name="Tapia R."/>
            <person name="Land M."/>
            <person name="Hauser L."/>
            <person name="Kyrpides N."/>
            <person name="Ivanova N."/>
            <person name="Pagani I."/>
            <person name="Dunn J."/>
            <person name="Taghavi S."/>
            <person name="Francis A."/>
            <person name="van der Lelie D."/>
            <person name="Woyke T."/>
        </authorList>
    </citation>
    <scope>NUCLEOTIDE SEQUENCE [LARGE SCALE GENOMIC DNA]</scope>
    <source>
        <strain evidence="1 2">BC1</strain>
    </source>
</reference>
<dbReference type="EMBL" id="CP003261">
    <property type="protein sequence ID" value="AGK96775.1"/>
    <property type="molecule type" value="Genomic_DNA"/>
</dbReference>
<dbReference type="STRING" id="86416.Clopa_1875"/>
<proteinExistence type="predicted"/>
<dbReference type="Proteomes" id="UP000013523">
    <property type="component" value="Chromosome"/>
</dbReference>
<evidence type="ECO:0000313" key="2">
    <source>
        <dbReference type="Proteomes" id="UP000013523"/>
    </source>
</evidence>
<evidence type="ECO:0000313" key="1">
    <source>
        <dbReference type="EMBL" id="AGK96775.1"/>
    </source>
</evidence>
<dbReference type="AlphaFoldDB" id="R4KAW3"/>